<evidence type="ECO:0000313" key="2">
    <source>
        <dbReference type="EMBL" id="KAG5164976.1"/>
    </source>
</evidence>
<feature type="region of interest" description="Disordered" evidence="1">
    <location>
        <begin position="143"/>
        <end position="185"/>
    </location>
</feature>
<feature type="region of interest" description="Disordered" evidence="1">
    <location>
        <begin position="686"/>
        <end position="708"/>
    </location>
</feature>
<comment type="caution">
    <text evidence="2">The sequence shown here is derived from an EMBL/GenBank/DDBJ whole genome shotgun (WGS) entry which is preliminary data.</text>
</comment>
<name>A0A8H8CGR9_PSICU</name>
<dbReference type="EMBL" id="JAFIQS010000010">
    <property type="protein sequence ID" value="KAG5164976.1"/>
    <property type="molecule type" value="Genomic_DNA"/>
</dbReference>
<dbReference type="AlphaFoldDB" id="A0A8H8CGR9"/>
<proteinExistence type="predicted"/>
<protein>
    <submittedName>
        <fullName evidence="2">Uncharacterized protein</fullName>
    </submittedName>
</protein>
<accession>A0A8H8CGR9</accession>
<dbReference type="OrthoDB" id="2988687at2759"/>
<gene>
    <name evidence="2" type="ORF">JR316_009669</name>
</gene>
<organism evidence="2">
    <name type="scientific">Psilocybe cubensis</name>
    <name type="common">Psychedelic mushroom</name>
    <name type="synonym">Stropharia cubensis</name>
    <dbReference type="NCBI Taxonomy" id="181762"/>
    <lineage>
        <taxon>Eukaryota</taxon>
        <taxon>Fungi</taxon>
        <taxon>Dikarya</taxon>
        <taxon>Basidiomycota</taxon>
        <taxon>Agaricomycotina</taxon>
        <taxon>Agaricomycetes</taxon>
        <taxon>Agaricomycetidae</taxon>
        <taxon>Agaricales</taxon>
        <taxon>Agaricineae</taxon>
        <taxon>Strophariaceae</taxon>
        <taxon>Psilocybe</taxon>
    </lineage>
</organism>
<feature type="compositionally biased region" description="Basic and acidic residues" evidence="1">
    <location>
        <begin position="165"/>
        <end position="174"/>
    </location>
</feature>
<sequence length="708" mass="79889">MSTHDDHHHREGATADLVDIPVELKRQLVRIGIDVDRVVARIKAGDLPLIKEVLAHVNKLQAKVDRIRASNSVIEKEISSNKRALEDSEDEGTIQNKKRVNTAGNTGRDLNASRWANKDVEMTGKEQPAKERMVAGIRTPHKLLPGPRIVVDPTPPDASGNNTDGGHKNAKEDDHSDDEYDHRRGRWRSPLEIKTRVANREKLARSGARANMEVVGRIPDLFGVVVSPHHTPQQNNYMYGMTNVNAYVSIQTNTVYVRSTAVNAESWEHTNATSFRPSPQHTLYNLVPRGFPRNPLEVEHLVDITQNTGNARGYASWIRIEAHDLLEEFRNIALAVTPSNRDRAMSHALTYKRTAYVPDLTDKHWTHAPMPIEAKKMHGLVEDVRNETVKIPPPERLLEIEGFAKYILYYARPGSINMLVGIIMDRFLRLDRRSVFGGGLLRIIRPVDRGAHSAFTRQYVILVAHSNRYREAIARYNQENPNATFKVQRGPPFKVIRSSADEHSARNLTVDDVINVLLENGIPPEWVDHAYNFGYQYMNQKYHATAMDDDLWAEADTEQLRRIMEFGEPKGIPEWSGWRYPSEDDRIRVKLIMECEAAMKPPIISLRHTAWLQAGMEPTALYLKERPQAIVEAYRSLTASNAQHANPILHAKAQGAQGLQAADAANAALAEMTQGLNLQDQKHEMLDYGSGDDEVDDKTTDANMSAEE</sequence>
<reference evidence="2" key="1">
    <citation type="submission" date="2021-02" db="EMBL/GenBank/DDBJ databases">
        <title>Psilocybe cubensis genome.</title>
        <authorList>
            <person name="Mckernan K.J."/>
            <person name="Crawford S."/>
            <person name="Trippe A."/>
            <person name="Kane L.T."/>
            <person name="Mclaughlin S."/>
        </authorList>
    </citation>
    <scope>NUCLEOTIDE SEQUENCE [LARGE SCALE GENOMIC DNA]</scope>
    <source>
        <strain evidence="2">MGC-MH-2018</strain>
    </source>
</reference>
<evidence type="ECO:0000256" key="1">
    <source>
        <dbReference type="SAM" id="MobiDB-lite"/>
    </source>
</evidence>